<organism evidence="2 3">
    <name type="scientific">Aspergillus kawachii</name>
    <name type="common">White koji mold</name>
    <name type="synonym">Aspergillus awamori var. kawachi</name>
    <dbReference type="NCBI Taxonomy" id="1069201"/>
    <lineage>
        <taxon>Eukaryota</taxon>
        <taxon>Fungi</taxon>
        <taxon>Dikarya</taxon>
        <taxon>Ascomycota</taxon>
        <taxon>Pezizomycotina</taxon>
        <taxon>Eurotiomycetes</taxon>
        <taxon>Eurotiomycetidae</taxon>
        <taxon>Eurotiales</taxon>
        <taxon>Aspergillaceae</taxon>
        <taxon>Aspergillus</taxon>
        <taxon>Aspergillus subgen. Circumdati</taxon>
    </lineage>
</organism>
<reference evidence="2 3" key="1">
    <citation type="journal article" date="2016" name="DNA Res.">
        <title>Genome sequence of Aspergillus luchuensis NBRC 4314.</title>
        <authorList>
            <person name="Yamada O."/>
            <person name="Machida M."/>
            <person name="Hosoyama A."/>
            <person name="Goto M."/>
            <person name="Takahashi T."/>
            <person name="Futagami T."/>
            <person name="Yamagata Y."/>
            <person name="Takeuchi M."/>
            <person name="Kobayashi T."/>
            <person name="Koike H."/>
            <person name="Abe K."/>
            <person name="Asai K."/>
            <person name="Arita M."/>
            <person name="Fujita N."/>
            <person name="Fukuda K."/>
            <person name="Higa K."/>
            <person name="Horikawa H."/>
            <person name="Ishikawa T."/>
            <person name="Jinno K."/>
            <person name="Kato Y."/>
            <person name="Kirimura K."/>
            <person name="Mizutani O."/>
            <person name="Nakasone K."/>
            <person name="Sano M."/>
            <person name="Shiraishi Y."/>
            <person name="Tsukahara M."/>
            <person name="Gomi K."/>
        </authorList>
    </citation>
    <scope>NUCLEOTIDE SEQUENCE [LARGE SCALE GENOMIC DNA]</scope>
    <source>
        <strain evidence="2 3">RIB 2604</strain>
    </source>
</reference>
<comment type="caution">
    <text evidence="2">The sequence shown here is derived from an EMBL/GenBank/DDBJ whole genome shotgun (WGS) entry which is preliminary data.</text>
</comment>
<evidence type="ECO:0000256" key="1">
    <source>
        <dbReference type="SAM" id="MobiDB-lite"/>
    </source>
</evidence>
<reference evidence="3" key="2">
    <citation type="submission" date="2016-02" db="EMBL/GenBank/DDBJ databases">
        <title>Genome sequencing of Aspergillus luchuensis NBRC 4314.</title>
        <authorList>
            <person name="Yamada O."/>
        </authorList>
    </citation>
    <scope>NUCLEOTIDE SEQUENCE [LARGE SCALE GENOMIC DNA]</scope>
    <source>
        <strain evidence="3">RIB 2604</strain>
    </source>
</reference>
<accession>A0A146FLH6</accession>
<protein>
    <submittedName>
        <fullName evidence="2">Peroxisome biosynthesis protein</fullName>
    </submittedName>
</protein>
<feature type="compositionally biased region" description="Basic and acidic residues" evidence="1">
    <location>
        <begin position="79"/>
        <end position="96"/>
    </location>
</feature>
<dbReference type="Proteomes" id="UP000075230">
    <property type="component" value="Unassembled WGS sequence"/>
</dbReference>
<gene>
    <name evidence="2" type="ORF">RIB2604_02007620</name>
</gene>
<feature type="region of interest" description="Disordered" evidence="1">
    <location>
        <begin position="69"/>
        <end position="167"/>
    </location>
</feature>
<evidence type="ECO:0000313" key="2">
    <source>
        <dbReference type="EMBL" id="GAT26182.1"/>
    </source>
</evidence>
<dbReference type="AlphaFoldDB" id="A0A146FLH6"/>
<feature type="compositionally biased region" description="Basic and acidic residues" evidence="1">
    <location>
        <begin position="145"/>
        <end position="156"/>
    </location>
</feature>
<dbReference type="EMBL" id="BCWF01000020">
    <property type="protein sequence ID" value="GAT26182.1"/>
    <property type="molecule type" value="Genomic_DNA"/>
</dbReference>
<proteinExistence type="predicted"/>
<name>A0A146FLH6_ASPKA</name>
<sequence length="167" mass="18391">MAHLQAWAVANEHARSGWECRSRIYSHDACSIALHTSFADPGRPRHETREAWSRKLSRKWSRDLDAGIISQGDGAACGEDARGVREGSSEEEALREKAKRRKRRGGEGRKERSGRRKRATAEPGPMRIIAASGGRAAEAPGTVIGREEENRTDKTSGGRSFDLTVLV</sequence>
<evidence type="ECO:0000313" key="3">
    <source>
        <dbReference type="Proteomes" id="UP000075230"/>
    </source>
</evidence>